<feature type="compositionally biased region" description="Basic and acidic residues" evidence="1">
    <location>
        <begin position="40"/>
        <end position="51"/>
    </location>
</feature>
<dbReference type="KEGG" id="roz:CBI38_24975"/>
<dbReference type="EMBL" id="CP021354">
    <property type="protein sequence ID" value="AWK74325.1"/>
    <property type="molecule type" value="Genomic_DNA"/>
</dbReference>
<feature type="region of interest" description="Disordered" evidence="1">
    <location>
        <begin position="40"/>
        <end position="71"/>
    </location>
</feature>
<organism evidence="2 3">
    <name type="scientific">Rhodococcus oxybenzonivorans</name>
    <dbReference type="NCBI Taxonomy" id="1990687"/>
    <lineage>
        <taxon>Bacteria</taxon>
        <taxon>Bacillati</taxon>
        <taxon>Actinomycetota</taxon>
        <taxon>Actinomycetes</taxon>
        <taxon>Mycobacteriales</taxon>
        <taxon>Nocardiaceae</taxon>
        <taxon>Rhodococcus</taxon>
    </lineage>
</organism>
<gene>
    <name evidence="2" type="ORF">CBI38_24975</name>
</gene>
<evidence type="ECO:0000313" key="3">
    <source>
        <dbReference type="Proteomes" id="UP000245711"/>
    </source>
</evidence>
<evidence type="ECO:0000256" key="1">
    <source>
        <dbReference type="SAM" id="MobiDB-lite"/>
    </source>
</evidence>
<accession>A0A2S2C0A6</accession>
<reference evidence="2 3" key="1">
    <citation type="submission" date="2017-05" db="EMBL/GenBank/DDBJ databases">
        <title>Isolation of Rhodococcus sp. S2-17 biodegrading of BP-3.</title>
        <authorList>
            <person name="Lee Y."/>
            <person name="Kim K.H."/>
            <person name="Chun B.H."/>
            <person name="Jung H.S."/>
            <person name="Jeon C.O."/>
        </authorList>
    </citation>
    <scope>NUCLEOTIDE SEQUENCE [LARGE SCALE GENOMIC DNA]</scope>
    <source>
        <strain evidence="2 3">S2-17</strain>
    </source>
</reference>
<proteinExistence type="predicted"/>
<dbReference type="Proteomes" id="UP000245711">
    <property type="component" value="Chromosome"/>
</dbReference>
<sequence length="100" mass="10849">MSSQAERGELEVWYSHIDVAAQVRELRDVLDFSTHKRVRKAIEKSRGRDSAQADEVDDRGGGAAADSDHTAADCGAGRWELAISPRTHYAAADNYGTGTS</sequence>
<evidence type="ECO:0000313" key="2">
    <source>
        <dbReference type="EMBL" id="AWK74325.1"/>
    </source>
</evidence>
<name>A0A2S2C0A6_9NOCA</name>
<dbReference type="AlphaFoldDB" id="A0A2S2C0A6"/>
<protein>
    <submittedName>
        <fullName evidence="2">Uncharacterized protein</fullName>
    </submittedName>
</protein>
<keyword evidence="3" id="KW-1185">Reference proteome</keyword>
<dbReference type="RefSeq" id="WP_418328286.1">
    <property type="nucleotide sequence ID" value="NZ_CP021354.1"/>
</dbReference>